<evidence type="ECO:0000313" key="3">
    <source>
        <dbReference type="Proteomes" id="UP000449547"/>
    </source>
</evidence>
<organism evidence="2 3">
    <name type="scientific">Diutina rugosa</name>
    <name type="common">Yeast</name>
    <name type="synonym">Candida rugosa</name>
    <dbReference type="NCBI Taxonomy" id="5481"/>
    <lineage>
        <taxon>Eukaryota</taxon>
        <taxon>Fungi</taxon>
        <taxon>Dikarya</taxon>
        <taxon>Ascomycota</taxon>
        <taxon>Saccharomycotina</taxon>
        <taxon>Pichiomycetes</taxon>
        <taxon>Debaryomycetaceae</taxon>
        <taxon>Diutina</taxon>
    </lineage>
</organism>
<dbReference type="EMBL" id="SWFT01000033">
    <property type="protein sequence ID" value="KAA8906549.1"/>
    <property type="molecule type" value="Genomic_DNA"/>
</dbReference>
<gene>
    <name evidence="2" type="ORF">DIURU_000958</name>
</gene>
<feature type="region of interest" description="Disordered" evidence="1">
    <location>
        <begin position="1"/>
        <end position="21"/>
    </location>
</feature>
<reference evidence="2 3" key="1">
    <citation type="submission" date="2019-07" db="EMBL/GenBank/DDBJ databases">
        <title>Genome assembly of two rare yeast pathogens: Diutina rugosa and Trichomonascus ciferrii.</title>
        <authorList>
            <person name="Mixao V."/>
            <person name="Saus E."/>
            <person name="Hansen A."/>
            <person name="Lass-Flor C."/>
            <person name="Gabaldon T."/>
        </authorList>
    </citation>
    <scope>NUCLEOTIDE SEQUENCE [LARGE SCALE GENOMIC DNA]</scope>
    <source>
        <strain evidence="2 3">CBS 613</strain>
    </source>
</reference>
<feature type="compositionally biased region" description="Acidic residues" evidence="1">
    <location>
        <begin position="1"/>
        <end position="10"/>
    </location>
</feature>
<accession>A0A642V0N9</accession>
<dbReference type="Proteomes" id="UP000449547">
    <property type="component" value="Unassembled WGS sequence"/>
</dbReference>
<evidence type="ECO:0000313" key="2">
    <source>
        <dbReference type="EMBL" id="KAA8906549.1"/>
    </source>
</evidence>
<comment type="caution">
    <text evidence="2">The sequence shown here is derived from an EMBL/GenBank/DDBJ whole genome shotgun (WGS) entry which is preliminary data.</text>
</comment>
<protein>
    <submittedName>
        <fullName evidence="2">Uncharacterized protein</fullName>
    </submittedName>
</protein>
<dbReference type="AlphaFoldDB" id="A0A642V0N9"/>
<dbReference type="GeneID" id="54779611"/>
<dbReference type="RefSeq" id="XP_034014190.1">
    <property type="nucleotide sequence ID" value="XM_034159263.1"/>
</dbReference>
<sequence>MYSPDSEAEGEPSRSSTPESIDFAAQEEMDFFCKNLFDVFPEDPADEQESVDDASFESVIKSLGRIQLRGEQGIGLQGELSDLLEMCQQVYDETLLHSPTKKQQQAIKEIFDAISTIYNNTQPHGIYVQYHYRKLKKDVEKLFETSS</sequence>
<proteinExistence type="predicted"/>
<dbReference type="VEuPathDB" id="FungiDB:DIURU_000958"/>
<name>A0A642V0N9_DIURU</name>
<evidence type="ECO:0000256" key="1">
    <source>
        <dbReference type="SAM" id="MobiDB-lite"/>
    </source>
</evidence>
<keyword evidence="3" id="KW-1185">Reference proteome</keyword>